<keyword evidence="1" id="KW-1133">Transmembrane helix</keyword>
<sequence>MDVLSIFENAVNNYFELYFETFMDFFNTAFAVVLVFYWTFHLIIGAIDQQSDQVKSFAACILWVIIMGTFTHSDYYDYWIVGTFSDLRSSGISFFMGDDKATTWDLVNQGFALAFDMMKEDDSWTGISAALVFGALLWLTFFSIYVTYCVVYLGALLPILVLQFFGAAILMTATIPSCRGVAKLWLQAMGKYTLTCIIASVLVAVGVSTVHLSDGVGKTGLLTKDGFVTADFIAIIMSVWIIIRFLPKSAEIASDMIGGSSASAAGDAAAGSGLADKGKGVGKAGAKAVGGAAGKLIGAGFSAMKNKITG</sequence>
<evidence type="ECO:0000313" key="3">
    <source>
        <dbReference type="Proteomes" id="UP000095131"/>
    </source>
</evidence>
<organism evidence="2 3">
    <name type="scientific">Vibrio scophthalmi</name>
    <dbReference type="NCBI Taxonomy" id="45658"/>
    <lineage>
        <taxon>Bacteria</taxon>
        <taxon>Pseudomonadati</taxon>
        <taxon>Pseudomonadota</taxon>
        <taxon>Gammaproteobacteria</taxon>
        <taxon>Vibrionales</taxon>
        <taxon>Vibrionaceae</taxon>
        <taxon>Vibrio</taxon>
    </lineage>
</organism>
<proteinExistence type="predicted"/>
<feature type="transmembrane region" description="Helical" evidence="1">
    <location>
        <begin position="151"/>
        <end position="171"/>
    </location>
</feature>
<evidence type="ECO:0000313" key="2">
    <source>
        <dbReference type="EMBL" id="ODS09697.1"/>
    </source>
</evidence>
<comment type="caution">
    <text evidence="2">The sequence shown here is derived from an EMBL/GenBank/DDBJ whole genome shotgun (WGS) entry which is preliminary data.</text>
</comment>
<keyword evidence="1" id="KW-0472">Membrane</keyword>
<feature type="transmembrane region" description="Helical" evidence="1">
    <location>
        <begin position="192"/>
        <end position="212"/>
    </location>
</feature>
<evidence type="ECO:0008006" key="4">
    <source>
        <dbReference type="Google" id="ProtNLM"/>
    </source>
</evidence>
<accession>A0A1E3WJL7</accession>
<dbReference type="RefSeq" id="WP_069447450.1">
    <property type="nucleotide sequence ID" value="NZ_MDCJ01000005.1"/>
</dbReference>
<dbReference type="EMBL" id="MDCJ01000005">
    <property type="protein sequence ID" value="ODS09697.1"/>
    <property type="molecule type" value="Genomic_DNA"/>
</dbReference>
<feature type="transmembrane region" description="Helical" evidence="1">
    <location>
        <begin position="227"/>
        <end position="246"/>
    </location>
</feature>
<protein>
    <recommendedName>
        <fullName evidence="4">TrbL/VirB6 plasmid conjugal transfer protein</fullName>
    </recommendedName>
</protein>
<keyword evidence="1" id="KW-0812">Transmembrane</keyword>
<feature type="transmembrane region" description="Helical" evidence="1">
    <location>
        <begin position="124"/>
        <end position="145"/>
    </location>
</feature>
<dbReference type="Proteomes" id="UP000095131">
    <property type="component" value="Unassembled WGS sequence"/>
</dbReference>
<reference evidence="2 3" key="1">
    <citation type="submission" date="2016-08" db="EMBL/GenBank/DDBJ databases">
        <title>Genome sequencing of Vibrio scophthalmi strain FP3289, an isolated from Paralichthys olivaceus.</title>
        <authorList>
            <person name="Han H.-J."/>
        </authorList>
    </citation>
    <scope>NUCLEOTIDE SEQUENCE [LARGE SCALE GENOMIC DNA]</scope>
    <source>
        <strain evidence="2 3">FP3289</strain>
    </source>
</reference>
<evidence type="ECO:0000256" key="1">
    <source>
        <dbReference type="SAM" id="Phobius"/>
    </source>
</evidence>
<gene>
    <name evidence="2" type="ORF">VSF3289_03260</name>
</gene>
<name>A0A1E3WJL7_9VIBR</name>
<dbReference type="AlphaFoldDB" id="A0A1E3WJL7"/>
<feature type="transmembrane region" description="Helical" evidence="1">
    <location>
        <begin position="25"/>
        <end position="47"/>
    </location>
</feature>